<evidence type="ECO:0000259" key="10">
    <source>
        <dbReference type="PROSITE" id="PS50110"/>
    </source>
</evidence>
<dbReference type="PROSITE" id="PS50109">
    <property type="entry name" value="HIS_KIN"/>
    <property type="match status" value="1"/>
</dbReference>
<dbReference type="SUPFAM" id="SSF52172">
    <property type="entry name" value="CheY-like"/>
    <property type="match status" value="1"/>
</dbReference>
<dbReference type="InterPro" id="IPR036890">
    <property type="entry name" value="HATPase_C_sf"/>
</dbReference>
<gene>
    <name evidence="11" type="ORF">NMU02_05340</name>
</gene>
<dbReference type="Gene3D" id="2.130.10.10">
    <property type="entry name" value="YVTN repeat-like/Quinoprotein amine dehydrogenase"/>
    <property type="match status" value="2"/>
</dbReference>
<evidence type="ECO:0000256" key="6">
    <source>
        <dbReference type="PROSITE-ProRule" id="PRU00169"/>
    </source>
</evidence>
<keyword evidence="3 6" id="KW-0597">Phosphoprotein</keyword>
<dbReference type="InterPro" id="IPR011110">
    <property type="entry name" value="Reg_prop"/>
</dbReference>
<keyword evidence="7" id="KW-0472">Membrane</keyword>
<evidence type="ECO:0000313" key="11">
    <source>
        <dbReference type="EMBL" id="MCP9611510.1"/>
    </source>
</evidence>
<dbReference type="InterPro" id="IPR005467">
    <property type="entry name" value="His_kinase_dom"/>
</dbReference>
<dbReference type="PANTHER" id="PTHR43547:SF2">
    <property type="entry name" value="HYBRID SIGNAL TRANSDUCTION HISTIDINE KINASE C"/>
    <property type="match status" value="1"/>
</dbReference>
<dbReference type="Pfam" id="PF00512">
    <property type="entry name" value="HisKA"/>
    <property type="match status" value="1"/>
</dbReference>
<dbReference type="Pfam" id="PF07494">
    <property type="entry name" value="Reg_prop"/>
    <property type="match status" value="3"/>
</dbReference>
<dbReference type="InterPro" id="IPR018060">
    <property type="entry name" value="HTH_AraC"/>
</dbReference>
<evidence type="ECO:0000256" key="3">
    <source>
        <dbReference type="ARBA" id="ARBA00022553"/>
    </source>
</evidence>
<dbReference type="EMBL" id="JANDHW010000004">
    <property type="protein sequence ID" value="MCP9611510.1"/>
    <property type="molecule type" value="Genomic_DNA"/>
</dbReference>
<dbReference type="SUPFAM" id="SSF101898">
    <property type="entry name" value="NHL repeat"/>
    <property type="match status" value="2"/>
</dbReference>
<dbReference type="SMART" id="SM00387">
    <property type="entry name" value="HATPase_c"/>
    <property type="match status" value="1"/>
</dbReference>
<protein>
    <recommendedName>
        <fullName evidence="2">histidine kinase</fullName>
        <ecNumber evidence="2">2.7.13.3</ecNumber>
    </recommendedName>
</protein>
<dbReference type="SMART" id="SM00388">
    <property type="entry name" value="HisKA"/>
    <property type="match status" value="1"/>
</dbReference>
<dbReference type="SUPFAM" id="SSF46689">
    <property type="entry name" value="Homeodomain-like"/>
    <property type="match status" value="1"/>
</dbReference>
<dbReference type="SUPFAM" id="SSF55874">
    <property type="entry name" value="ATPase domain of HSP90 chaperone/DNA topoisomerase II/histidine kinase"/>
    <property type="match status" value="1"/>
</dbReference>
<dbReference type="Pfam" id="PF07495">
    <property type="entry name" value="Y_Y_Y"/>
    <property type="match status" value="1"/>
</dbReference>
<feature type="domain" description="Histidine kinase" evidence="9">
    <location>
        <begin position="827"/>
        <end position="1048"/>
    </location>
</feature>
<dbReference type="Proteomes" id="UP001205603">
    <property type="component" value="Unassembled WGS sequence"/>
</dbReference>
<comment type="caution">
    <text evidence="11">The sequence shown here is derived from an EMBL/GenBank/DDBJ whole genome shotgun (WGS) entry which is preliminary data.</text>
</comment>
<dbReference type="InterPro" id="IPR011006">
    <property type="entry name" value="CheY-like_superfamily"/>
</dbReference>
<dbReference type="Gene3D" id="1.10.287.130">
    <property type="match status" value="1"/>
</dbReference>
<keyword evidence="7" id="KW-0812">Transmembrane</keyword>
<evidence type="ECO:0000259" key="8">
    <source>
        <dbReference type="PROSITE" id="PS01124"/>
    </source>
</evidence>
<dbReference type="InterPro" id="IPR013783">
    <property type="entry name" value="Ig-like_fold"/>
</dbReference>
<dbReference type="InterPro" id="IPR011123">
    <property type="entry name" value="Y_Y_Y"/>
</dbReference>
<dbReference type="CDD" id="cd17574">
    <property type="entry name" value="REC_OmpR"/>
    <property type="match status" value="1"/>
</dbReference>
<dbReference type="EC" id="2.7.13.3" evidence="2"/>
<dbReference type="PROSITE" id="PS01124">
    <property type="entry name" value="HTH_ARAC_FAMILY_2"/>
    <property type="match status" value="1"/>
</dbReference>
<dbReference type="Pfam" id="PF02518">
    <property type="entry name" value="HATPase_c"/>
    <property type="match status" value="1"/>
</dbReference>
<dbReference type="InterPro" id="IPR009057">
    <property type="entry name" value="Homeodomain-like_sf"/>
</dbReference>
<feature type="domain" description="Response regulatory" evidence="10">
    <location>
        <begin position="1087"/>
        <end position="1202"/>
    </location>
</feature>
<dbReference type="SMART" id="SM00342">
    <property type="entry name" value="HTH_ARAC"/>
    <property type="match status" value="1"/>
</dbReference>
<dbReference type="Gene3D" id="3.40.50.2300">
    <property type="match status" value="1"/>
</dbReference>
<keyword evidence="5" id="KW-0804">Transcription</keyword>
<reference evidence="11 12" key="1">
    <citation type="submission" date="2022-07" db="EMBL/GenBank/DDBJ databases">
        <title>Fecal culturing of patients with breast cancer.</title>
        <authorList>
            <person name="Teng N.M.Y."/>
            <person name="Kiu R."/>
            <person name="Evans R."/>
            <person name="Baker D.J."/>
            <person name="Zenner C."/>
            <person name="Robinson S.D."/>
            <person name="Hall L.J."/>
        </authorList>
    </citation>
    <scope>NUCLEOTIDE SEQUENCE [LARGE SCALE GENOMIC DNA]</scope>
    <source>
        <strain evidence="11 12">LH1063</strain>
    </source>
</reference>
<dbReference type="InterPro" id="IPR036097">
    <property type="entry name" value="HisK_dim/P_sf"/>
</dbReference>
<dbReference type="PROSITE" id="PS50110">
    <property type="entry name" value="RESPONSE_REGULATORY"/>
    <property type="match status" value="1"/>
</dbReference>
<proteinExistence type="predicted"/>
<evidence type="ECO:0000259" key="9">
    <source>
        <dbReference type="PROSITE" id="PS50109"/>
    </source>
</evidence>
<evidence type="ECO:0000256" key="2">
    <source>
        <dbReference type="ARBA" id="ARBA00012438"/>
    </source>
</evidence>
<dbReference type="SMART" id="SM00448">
    <property type="entry name" value="REC"/>
    <property type="match status" value="1"/>
</dbReference>
<feature type="modified residue" description="4-aspartylphosphate" evidence="6">
    <location>
        <position position="1135"/>
    </location>
</feature>
<dbReference type="Pfam" id="PF00072">
    <property type="entry name" value="Response_reg"/>
    <property type="match status" value="1"/>
</dbReference>
<evidence type="ECO:0000313" key="12">
    <source>
        <dbReference type="Proteomes" id="UP001205603"/>
    </source>
</evidence>
<keyword evidence="4" id="KW-0805">Transcription regulation</keyword>
<evidence type="ECO:0000256" key="5">
    <source>
        <dbReference type="ARBA" id="ARBA00023163"/>
    </source>
</evidence>
<organism evidence="11 12">
    <name type="scientific">Coprobacter tertius</name>
    <dbReference type="NCBI Taxonomy" id="2944915"/>
    <lineage>
        <taxon>Bacteria</taxon>
        <taxon>Pseudomonadati</taxon>
        <taxon>Bacteroidota</taxon>
        <taxon>Bacteroidia</taxon>
        <taxon>Bacteroidales</taxon>
        <taxon>Barnesiellaceae</taxon>
        <taxon>Coprobacter</taxon>
    </lineage>
</organism>
<dbReference type="InterPro" id="IPR003594">
    <property type="entry name" value="HATPase_dom"/>
</dbReference>
<dbReference type="InterPro" id="IPR001789">
    <property type="entry name" value="Sig_transdc_resp-reg_receiver"/>
</dbReference>
<feature type="domain" description="HTH araC/xylS-type" evidence="8">
    <location>
        <begin position="1236"/>
        <end position="1335"/>
    </location>
</feature>
<keyword evidence="7" id="KW-1133">Transmembrane helix</keyword>
<accession>A0ABT1MFV6</accession>
<dbReference type="SUPFAM" id="SSF63829">
    <property type="entry name" value="Calcium-dependent phosphotriesterase"/>
    <property type="match status" value="1"/>
</dbReference>
<keyword evidence="12" id="KW-1185">Reference proteome</keyword>
<dbReference type="Gene3D" id="3.30.565.10">
    <property type="entry name" value="Histidine kinase-like ATPase, C-terminal domain"/>
    <property type="match status" value="1"/>
</dbReference>
<dbReference type="PANTHER" id="PTHR43547">
    <property type="entry name" value="TWO-COMPONENT HISTIDINE KINASE"/>
    <property type="match status" value="1"/>
</dbReference>
<dbReference type="InterPro" id="IPR003661">
    <property type="entry name" value="HisK_dim/P_dom"/>
</dbReference>
<dbReference type="SUPFAM" id="SSF47384">
    <property type="entry name" value="Homodimeric domain of signal transducing histidine kinase"/>
    <property type="match status" value="1"/>
</dbReference>
<dbReference type="Pfam" id="PF12833">
    <property type="entry name" value="HTH_18"/>
    <property type="match status" value="1"/>
</dbReference>
<dbReference type="Gene3D" id="1.10.10.60">
    <property type="entry name" value="Homeodomain-like"/>
    <property type="match status" value="2"/>
</dbReference>
<feature type="transmembrane region" description="Helical" evidence="7">
    <location>
        <begin position="774"/>
        <end position="795"/>
    </location>
</feature>
<evidence type="ECO:0000256" key="7">
    <source>
        <dbReference type="SAM" id="Phobius"/>
    </source>
</evidence>
<comment type="catalytic activity">
    <reaction evidence="1">
        <text>ATP + protein L-histidine = ADP + protein N-phospho-L-histidine.</text>
        <dbReference type="EC" id="2.7.13.3"/>
    </reaction>
</comment>
<dbReference type="InterPro" id="IPR015943">
    <property type="entry name" value="WD40/YVTN_repeat-like_dom_sf"/>
</dbReference>
<dbReference type="CDD" id="cd00082">
    <property type="entry name" value="HisKA"/>
    <property type="match status" value="1"/>
</dbReference>
<sequence length="1336" mass="153943">MFLILSVVPVKAGYVVSKVENLENGLSNSSVLCMHQDRRGFIWAGTYDGLNRYDGLDVQVYRFEYGNKYSLSSNIMHGISDADNNCLWVNTFLGVDKFSLDTKKVVESYPQFRDSSVLVSDKNGNAWVITRKNHISYYNPELHQFREISLPGIIPERIKTIFIDDYNTLWIFGADNRILKVNYSFKKGYDPEDIELNVRNIALHDKNTQYAFYDDGIIYFIDSLNKLYSFNIEHHKKTFIKDVSELVNKYGIISSILSCDGDILISFKSNGVLKLLSDNNYRVEFVNMNIGVFSMRKDKRQNIIWLCTDGQGILMYHNSSDLYRNIMLDQLPYSINKPVRSIYTDENGDLWLGTKGDGIIRISKYDRIGKGKIPVSQVSYYTTENGLSSDQVFGILRSRYRDIIWIATEGPGFSYFSNKDSRMHSLINHTGKEIKWVHSVYEENDSVLWMSTAGMGLLRVVVEGRTPDISVKSVRRFLFYKSGNLCSEFFSMSYDGHNTLWLGSRGGYGVIRFNIRTYDYDFVSNDISAIGDVICVYQSRDSVFYFGASSGLSKVWVDENGKQQAQQFDRKDGILNDMIHGILEDDNGCIWMGTNKGLVKYNPKNNFFHNYFKYGTDVVEFCDDAYYRCPYSGRLFFGGVNGVAWVEHDEKVNQDFLPEFYFTGLEVRGEDRNLFDFIKKEKGTLVLPFSDNSFSVSFVALDYIDGKHYEYYYKLENFDSHWMSTQKVNEASFTNLPAGHYILKVKYKNDVYDSEDKFFSLPITILSPWYCSPWAYVAYIIIFLLICSGVIYVGMRKIKQRQMAIANKLKEEQREKLFQEKIDFFTNITHEFCTPLTLINGFCERIMTYEKTDKKIREYVSMLQSNSRYLNDLVQEIIDFRKIEEGGHIERHIRRVSIAELVNRWVLPYNEVASLNGIEFITKVPEDLYWNTDTSCLGKIVVNLLSNAFKYTPRNGKISILAEIRDSELKIIVHNTGNGIEADKLSTLFDRYNILENMDRNAYTDMTSRNGLGLSICHGMTDLLDGNISVRSVVGEYAEFEVSLPELQVDADNNEESTVMSAISAIQQPQISDLEVIKTGIDPDKPLVLAVDDNKEIIWLIEDILKDEYTVLKANNADEAFSILEKQTPDLIITDVLMPGIDGLELVRRIRSNKYTKYIPLIIVSAKVTDQDQTDGLKMGADAYLTKPFSSAVLYSMVNRLISNKKGLKDYFSSRESAYEMTDGILVHQEDKDFLDAVIKVINENLDEESLRPETVAEKMGMNTRSLYRKFKKVSSLSPSDFIKDYRFSYAAKLLLTTNLSVQEIIYKVGMSNKSYFYREFFKKYNMTPREYRLKV</sequence>
<evidence type="ECO:0000256" key="1">
    <source>
        <dbReference type="ARBA" id="ARBA00000085"/>
    </source>
</evidence>
<evidence type="ECO:0000256" key="4">
    <source>
        <dbReference type="ARBA" id="ARBA00023015"/>
    </source>
</evidence>
<dbReference type="Gene3D" id="2.60.40.10">
    <property type="entry name" value="Immunoglobulins"/>
    <property type="match status" value="1"/>
</dbReference>
<dbReference type="RefSeq" id="WP_255026340.1">
    <property type="nucleotide sequence ID" value="NZ_JANDHW010000004.1"/>
</dbReference>
<name>A0ABT1MFV6_9BACT</name>